<proteinExistence type="predicted"/>
<keyword evidence="1" id="KW-1133">Transmembrane helix</keyword>
<dbReference type="EMBL" id="SPUK01000013">
    <property type="protein sequence ID" value="TQV92980.1"/>
    <property type="molecule type" value="Genomic_DNA"/>
</dbReference>
<comment type="caution">
    <text evidence="2">The sequence shown here is derived from an EMBL/GenBank/DDBJ whole genome shotgun (WGS) entry which is preliminary data.</text>
</comment>
<accession>A0A545UU54</accession>
<keyword evidence="1" id="KW-0472">Membrane</keyword>
<evidence type="ECO:0000313" key="2">
    <source>
        <dbReference type="EMBL" id="TQV92980.1"/>
    </source>
</evidence>
<feature type="transmembrane region" description="Helical" evidence="1">
    <location>
        <begin position="38"/>
        <end position="60"/>
    </location>
</feature>
<gene>
    <name evidence="2" type="ORF">IF1G_08283</name>
</gene>
<protein>
    <submittedName>
        <fullName evidence="2">Uncharacterized protein</fullName>
    </submittedName>
</protein>
<evidence type="ECO:0000313" key="3">
    <source>
        <dbReference type="Proteomes" id="UP000315783"/>
    </source>
</evidence>
<keyword evidence="3" id="KW-1185">Reference proteome</keyword>
<reference evidence="2 3" key="1">
    <citation type="journal article" date="2019" name="Appl. Microbiol. Biotechnol.">
        <title>Genome sequence of Isaria javanica and comparative genome analysis insights into family S53 peptidase evolution in fungal entomopathogens.</title>
        <authorList>
            <person name="Lin R."/>
            <person name="Zhang X."/>
            <person name="Xin B."/>
            <person name="Zou M."/>
            <person name="Gao Y."/>
            <person name="Qin F."/>
            <person name="Hu Q."/>
            <person name="Xie B."/>
            <person name="Cheng X."/>
        </authorList>
    </citation>
    <scope>NUCLEOTIDE SEQUENCE [LARGE SCALE GENOMIC DNA]</scope>
    <source>
        <strain evidence="2 3">IJ1G</strain>
    </source>
</reference>
<evidence type="ECO:0000256" key="1">
    <source>
        <dbReference type="SAM" id="Phobius"/>
    </source>
</evidence>
<dbReference type="Proteomes" id="UP000315783">
    <property type="component" value="Unassembled WGS sequence"/>
</dbReference>
<feature type="transmembrane region" description="Helical" evidence="1">
    <location>
        <begin position="6"/>
        <end position="26"/>
    </location>
</feature>
<sequence>MLVVRGVIEFSVGTCLSYYVCPGILIDSLQDLDEMIFFGLYYVIIRISLLFSITASSSFFSHTSCSSRNTFQSGASGSDLLCAYANAMSRLQMYGSRWALRGCRAFSFLRLTMSPAP</sequence>
<name>A0A545UU54_9HYPO</name>
<dbReference type="AlphaFoldDB" id="A0A545UU54"/>
<keyword evidence="1" id="KW-0812">Transmembrane</keyword>
<organism evidence="2 3">
    <name type="scientific">Cordyceps javanica</name>
    <dbReference type="NCBI Taxonomy" id="43265"/>
    <lineage>
        <taxon>Eukaryota</taxon>
        <taxon>Fungi</taxon>
        <taxon>Dikarya</taxon>
        <taxon>Ascomycota</taxon>
        <taxon>Pezizomycotina</taxon>
        <taxon>Sordariomycetes</taxon>
        <taxon>Hypocreomycetidae</taxon>
        <taxon>Hypocreales</taxon>
        <taxon>Cordycipitaceae</taxon>
        <taxon>Cordyceps</taxon>
    </lineage>
</organism>